<name>F4WXH9_ACREC</name>
<keyword evidence="3" id="KW-1185">Reference proteome</keyword>
<feature type="compositionally biased region" description="Basic and acidic residues" evidence="1">
    <location>
        <begin position="82"/>
        <end position="94"/>
    </location>
</feature>
<organism evidence="3">
    <name type="scientific">Acromyrmex echinatior</name>
    <name type="common">Panamanian leafcutter ant</name>
    <name type="synonym">Acromyrmex octospinosus echinatior</name>
    <dbReference type="NCBI Taxonomy" id="103372"/>
    <lineage>
        <taxon>Eukaryota</taxon>
        <taxon>Metazoa</taxon>
        <taxon>Ecdysozoa</taxon>
        <taxon>Arthropoda</taxon>
        <taxon>Hexapoda</taxon>
        <taxon>Insecta</taxon>
        <taxon>Pterygota</taxon>
        <taxon>Neoptera</taxon>
        <taxon>Endopterygota</taxon>
        <taxon>Hymenoptera</taxon>
        <taxon>Apocrita</taxon>
        <taxon>Aculeata</taxon>
        <taxon>Formicoidea</taxon>
        <taxon>Formicidae</taxon>
        <taxon>Myrmicinae</taxon>
        <taxon>Acromyrmex</taxon>
    </lineage>
</organism>
<dbReference type="EMBL" id="GL888424">
    <property type="protein sequence ID" value="EGI61145.1"/>
    <property type="molecule type" value="Genomic_DNA"/>
</dbReference>
<protein>
    <submittedName>
        <fullName evidence="2">Uncharacterized protein</fullName>
    </submittedName>
</protein>
<evidence type="ECO:0000313" key="3">
    <source>
        <dbReference type="Proteomes" id="UP000007755"/>
    </source>
</evidence>
<feature type="region of interest" description="Disordered" evidence="1">
    <location>
        <begin position="34"/>
        <end position="108"/>
    </location>
</feature>
<reference evidence="2" key="1">
    <citation type="submission" date="2011-02" db="EMBL/GenBank/DDBJ databases">
        <title>The genome of the leaf-cutting ant Acromyrmex echinatior suggests key adaptations to social evolution and fungus farming.</title>
        <authorList>
            <person name="Nygaard S."/>
            <person name="Zhang G."/>
        </authorList>
    </citation>
    <scope>NUCLEOTIDE SEQUENCE</scope>
</reference>
<evidence type="ECO:0000256" key="1">
    <source>
        <dbReference type="SAM" id="MobiDB-lite"/>
    </source>
</evidence>
<proteinExistence type="predicted"/>
<dbReference type="STRING" id="103372.F4WXH9"/>
<feature type="compositionally biased region" description="Basic residues" evidence="1">
    <location>
        <begin position="60"/>
        <end position="74"/>
    </location>
</feature>
<evidence type="ECO:0000313" key="2">
    <source>
        <dbReference type="EMBL" id="EGI61145.1"/>
    </source>
</evidence>
<gene>
    <name evidence="2" type="ORF">G5I_10664</name>
</gene>
<feature type="compositionally biased region" description="Basic and acidic residues" evidence="1">
    <location>
        <begin position="34"/>
        <end position="43"/>
    </location>
</feature>
<dbReference type="AlphaFoldDB" id="F4WXH9"/>
<sequence length="151" mass="17255">MNDRPAGRLASAALHAEARTYRRSTKSDVIVSRVHERLARHSPGDPGKPGVTRAEEESNRRRRKRAYKPRRRGVGRSSAAKEISEITKREEERRSRRGSTQEEEEEVPVDVRCDSIAIRRFIRSSKRSSTGPAEIKTWLQSINSAVFNLFD</sequence>
<dbReference type="InParanoid" id="F4WXH9"/>
<dbReference type="Proteomes" id="UP000007755">
    <property type="component" value="Unassembled WGS sequence"/>
</dbReference>
<accession>F4WXH9</accession>